<reference evidence="2 3" key="1">
    <citation type="submission" date="2019-07" db="EMBL/GenBank/DDBJ databases">
        <title>Genomic Encyclopedia of Type Strains, Phase IV (KMG-IV): sequencing the most valuable type-strain genomes for metagenomic binning, comparative biology and taxonomic classification.</title>
        <authorList>
            <person name="Goeker M."/>
        </authorList>
    </citation>
    <scope>NUCLEOTIDE SEQUENCE [LARGE SCALE GENOMIC DNA]</scope>
    <source>
        <strain evidence="2 3">DSM 44831</strain>
    </source>
</reference>
<accession>A0ABQ6YHJ5</accession>
<gene>
    <name evidence="2" type="ORF">FNL39_10934</name>
</gene>
<name>A0ABQ6YHJ5_9NOCA</name>
<organism evidence="2 3">
    <name type="scientific">Nocardia caishijiensis</name>
    <dbReference type="NCBI Taxonomy" id="184756"/>
    <lineage>
        <taxon>Bacteria</taxon>
        <taxon>Bacillati</taxon>
        <taxon>Actinomycetota</taxon>
        <taxon>Actinomycetes</taxon>
        <taxon>Mycobacteriales</taxon>
        <taxon>Nocardiaceae</taxon>
        <taxon>Nocardia</taxon>
    </lineage>
</organism>
<proteinExistence type="predicted"/>
<comment type="caution">
    <text evidence="2">The sequence shown here is derived from an EMBL/GenBank/DDBJ whole genome shotgun (WGS) entry which is preliminary data.</text>
</comment>
<dbReference type="RefSeq" id="WP_157102187.1">
    <property type="nucleotide sequence ID" value="NZ_VMSD01000009.1"/>
</dbReference>
<keyword evidence="3" id="KW-1185">Reference proteome</keyword>
<dbReference type="PROSITE" id="PS51257">
    <property type="entry name" value="PROKAR_LIPOPROTEIN"/>
    <property type="match status" value="1"/>
</dbReference>
<evidence type="ECO:0008006" key="4">
    <source>
        <dbReference type="Google" id="ProtNLM"/>
    </source>
</evidence>
<dbReference type="SUPFAM" id="SSF50939">
    <property type="entry name" value="Sialidases"/>
    <property type="match status" value="1"/>
</dbReference>
<evidence type="ECO:0000313" key="2">
    <source>
        <dbReference type="EMBL" id="KAF0845006.1"/>
    </source>
</evidence>
<protein>
    <recommendedName>
        <fullName evidence="4">BNR repeat protein</fullName>
    </recommendedName>
</protein>
<dbReference type="Proteomes" id="UP000798951">
    <property type="component" value="Unassembled WGS sequence"/>
</dbReference>
<sequence>MRAVATVRAIVIGMVTMAVVGGCGGAPGEVSTALPILDTREVPVPDVLLPTKPQVFVGAMYPGGQGAPLLVGGIRTEPDGSTVPTSWISDDGTSWRTVDIPVSGSLANHAVRANAALGFSSVRVSENGRLRIRLRISTDREHWSELALSDDFAGRYSTAVSAEILGDDRVVLIGVDEQGAAAGRRVYTDGRAASIGLPALAPGSLLKPTMLVSNGSDLVLLATPSARDAVGDHVAYRSSDGGATWSAPTPVTEGRNAVKGLVFTGTEYVATGSVVTDPASGQSAPAAWHSRDGANWEPETVPPLPVDYRLTGKEQWLGNPSASGGEVAVTASASGAVSTATYRRSVAGDWRVVGIAAASPAVVPHGAAVPLDAARTAVVTGGSGFLRAGIATEPNGWHSDQILGEFDPYPRWVGPVDPGRGLVRATRAVLTVDEARQDYWLRNEGSAVRIQQGVARAVAWEPRSESGAGSAVAMTVGGETVAFEYDLSGSTVDMVGWYRATPTGPWEAIPAFTAPGAMAIHDVGKIGGRWFAAGSTSPERAIDRFTHAAVWTSADGRTWVPVAEPLVDHDRNSAAVAACELPDGSPLVVGHNETDPTTSKPLAWRHSESGWRAVEFGDLAGDAQRATGCATANGATLVHFESRNGSVVVRTTDGTTWSTVFTTEGTDVMTTPIVVDGGFAAGGGHFDTDYDGPVVWLSADGRDWAPHRIPAIGSLPTLYVMADGPDLIVGLSNMTGHPILSVPGIAAHLRPTG</sequence>
<evidence type="ECO:0000256" key="1">
    <source>
        <dbReference type="SAM" id="MobiDB-lite"/>
    </source>
</evidence>
<dbReference type="EMBL" id="VMSD01000009">
    <property type="protein sequence ID" value="KAF0845006.1"/>
    <property type="molecule type" value="Genomic_DNA"/>
</dbReference>
<dbReference type="InterPro" id="IPR036278">
    <property type="entry name" value="Sialidase_sf"/>
</dbReference>
<evidence type="ECO:0000313" key="3">
    <source>
        <dbReference type="Proteomes" id="UP000798951"/>
    </source>
</evidence>
<feature type="region of interest" description="Disordered" evidence="1">
    <location>
        <begin position="279"/>
        <end position="298"/>
    </location>
</feature>